<dbReference type="GO" id="GO:0005789">
    <property type="term" value="C:endoplasmic reticulum membrane"/>
    <property type="evidence" value="ECO:0007669"/>
    <property type="project" value="UniProtKB-SubCell"/>
</dbReference>
<evidence type="ECO:0000256" key="5">
    <source>
        <dbReference type="ARBA" id="ARBA00022824"/>
    </source>
</evidence>
<feature type="compositionally biased region" description="Polar residues" evidence="12">
    <location>
        <begin position="27"/>
        <end position="39"/>
    </location>
</feature>
<comment type="caution">
    <text evidence="15">The sequence shown here is derived from an EMBL/GenBank/DDBJ whole genome shotgun (WGS) entry which is preliminary data.</text>
</comment>
<feature type="compositionally biased region" description="Basic and acidic residues" evidence="12">
    <location>
        <begin position="14"/>
        <end position="25"/>
    </location>
</feature>
<dbReference type="PROSITE" id="PS51715">
    <property type="entry name" value="G_GB1_RHD3"/>
    <property type="match status" value="1"/>
</dbReference>
<organism evidence="15 16">
    <name type="scientific">Elysia chlorotica</name>
    <name type="common">Eastern emerald elysia</name>
    <name type="synonym">Sea slug</name>
    <dbReference type="NCBI Taxonomy" id="188477"/>
    <lineage>
        <taxon>Eukaryota</taxon>
        <taxon>Metazoa</taxon>
        <taxon>Spiralia</taxon>
        <taxon>Lophotrochozoa</taxon>
        <taxon>Mollusca</taxon>
        <taxon>Gastropoda</taxon>
        <taxon>Heterobranchia</taxon>
        <taxon>Euthyneura</taxon>
        <taxon>Panpulmonata</taxon>
        <taxon>Sacoglossa</taxon>
        <taxon>Placobranchoidea</taxon>
        <taxon>Plakobranchidae</taxon>
        <taxon>Elysia</taxon>
    </lineage>
</organism>
<dbReference type="InterPro" id="IPR015894">
    <property type="entry name" value="Guanylate-bd_N"/>
</dbReference>
<gene>
    <name evidence="15" type="ORF">EGW08_007274</name>
</gene>
<dbReference type="SUPFAM" id="SSF48340">
    <property type="entry name" value="Interferon-induced guanylate-binding protein 1 (GBP1), C-terminal domain"/>
    <property type="match status" value="1"/>
</dbReference>
<evidence type="ECO:0000313" key="15">
    <source>
        <dbReference type="EMBL" id="RUS84963.1"/>
    </source>
</evidence>
<keyword evidence="4" id="KW-0378">Hydrolase</keyword>
<evidence type="ECO:0000256" key="9">
    <source>
        <dbReference type="ARBA" id="ARBA00023136"/>
    </source>
</evidence>
<comment type="similarity">
    <text evidence="11">Belongs to the TRAFAC class dynamin-like GTPase superfamily. GB1/RHD3 GTPase family.</text>
</comment>
<feature type="region of interest" description="Disordered" evidence="12">
    <location>
        <begin position="561"/>
        <end position="581"/>
    </location>
</feature>
<comment type="catalytic activity">
    <reaction evidence="10">
        <text>GTP + H2O = GDP + phosphate + H(+)</text>
        <dbReference type="Rhea" id="RHEA:19669"/>
        <dbReference type="ChEBI" id="CHEBI:15377"/>
        <dbReference type="ChEBI" id="CHEBI:15378"/>
        <dbReference type="ChEBI" id="CHEBI:37565"/>
        <dbReference type="ChEBI" id="CHEBI:43474"/>
        <dbReference type="ChEBI" id="CHEBI:58189"/>
    </reaction>
    <physiologicalReaction direction="left-to-right" evidence="10">
        <dbReference type="Rhea" id="RHEA:19670"/>
    </physiologicalReaction>
</comment>
<evidence type="ECO:0000256" key="10">
    <source>
        <dbReference type="ARBA" id="ARBA00049117"/>
    </source>
</evidence>
<feature type="region of interest" description="Disordered" evidence="12">
    <location>
        <begin position="1"/>
        <end position="48"/>
    </location>
</feature>
<name>A0A3S1BJ29_ELYCH</name>
<evidence type="ECO:0000256" key="7">
    <source>
        <dbReference type="ARBA" id="ARBA00022989"/>
    </source>
</evidence>
<evidence type="ECO:0000256" key="8">
    <source>
        <dbReference type="ARBA" id="ARBA00023134"/>
    </source>
</evidence>
<evidence type="ECO:0000259" key="14">
    <source>
        <dbReference type="PROSITE" id="PS51715"/>
    </source>
</evidence>
<keyword evidence="6" id="KW-0460">Magnesium</keyword>
<feature type="domain" description="GB1/RHD3-type G" evidence="14">
    <location>
        <begin position="86"/>
        <end position="333"/>
    </location>
</feature>
<dbReference type="Gene3D" id="1.20.58.420">
    <property type="entry name" value="AHSP"/>
    <property type="match status" value="1"/>
</dbReference>
<dbReference type="Gene3D" id="3.40.50.300">
    <property type="entry name" value="P-loop containing nucleotide triphosphate hydrolases"/>
    <property type="match status" value="1"/>
</dbReference>
<keyword evidence="2 13" id="KW-0812">Transmembrane</keyword>
<dbReference type="OrthoDB" id="7788754at2759"/>
<keyword evidence="5" id="KW-0256">Endoplasmic reticulum</keyword>
<dbReference type="GO" id="GO:0005525">
    <property type="term" value="F:GTP binding"/>
    <property type="evidence" value="ECO:0007669"/>
    <property type="project" value="UniProtKB-KW"/>
</dbReference>
<dbReference type="InterPro" id="IPR027417">
    <property type="entry name" value="P-loop_NTPase"/>
</dbReference>
<dbReference type="STRING" id="188477.A0A3S1BJ29"/>
<evidence type="ECO:0000256" key="6">
    <source>
        <dbReference type="ARBA" id="ARBA00022842"/>
    </source>
</evidence>
<dbReference type="InterPro" id="IPR030386">
    <property type="entry name" value="G_GB1_RHD3_dom"/>
</dbReference>
<dbReference type="FunFam" id="3.40.50.300:FF:003207">
    <property type="entry name" value="ATLastiN (Endoplasmic reticulum GTPase) related"/>
    <property type="match status" value="1"/>
</dbReference>
<dbReference type="CDD" id="cd01851">
    <property type="entry name" value="GBP"/>
    <property type="match status" value="1"/>
</dbReference>
<dbReference type="FunFam" id="1.20.58.420:FF:000001">
    <property type="entry name" value="Atlastin-1 isoform 1"/>
    <property type="match status" value="1"/>
</dbReference>
<accession>A0A3S1BJ29</accession>
<evidence type="ECO:0000256" key="3">
    <source>
        <dbReference type="ARBA" id="ARBA00022741"/>
    </source>
</evidence>
<dbReference type="FunFam" id="3.40.50.300:FF:004169">
    <property type="entry name" value="Atlastin 3"/>
    <property type="match status" value="1"/>
</dbReference>
<evidence type="ECO:0000256" key="12">
    <source>
        <dbReference type="SAM" id="MobiDB-lite"/>
    </source>
</evidence>
<dbReference type="InterPro" id="IPR036543">
    <property type="entry name" value="Guanylate-bd_C_sf"/>
</dbReference>
<feature type="transmembrane region" description="Helical" evidence="13">
    <location>
        <begin position="500"/>
        <end position="518"/>
    </location>
</feature>
<dbReference type="Pfam" id="PF02263">
    <property type="entry name" value="GBP"/>
    <property type="match status" value="1"/>
</dbReference>
<dbReference type="EMBL" id="RQTK01000187">
    <property type="protein sequence ID" value="RUS84963.1"/>
    <property type="molecule type" value="Genomic_DNA"/>
</dbReference>
<dbReference type="GO" id="GO:0003924">
    <property type="term" value="F:GTPase activity"/>
    <property type="evidence" value="ECO:0007669"/>
    <property type="project" value="InterPro"/>
</dbReference>
<dbReference type="SUPFAM" id="SSF52540">
    <property type="entry name" value="P-loop containing nucleoside triphosphate hydrolases"/>
    <property type="match status" value="1"/>
</dbReference>
<evidence type="ECO:0000256" key="13">
    <source>
        <dbReference type="SAM" id="Phobius"/>
    </source>
</evidence>
<keyword evidence="16" id="KW-1185">Reference proteome</keyword>
<evidence type="ECO:0000313" key="16">
    <source>
        <dbReference type="Proteomes" id="UP000271974"/>
    </source>
</evidence>
<keyword evidence="3" id="KW-0547">Nucleotide-binding</keyword>
<evidence type="ECO:0000256" key="1">
    <source>
        <dbReference type="ARBA" id="ARBA00004477"/>
    </source>
</evidence>
<comment type="subcellular location">
    <subcellularLocation>
        <location evidence="1">Endoplasmic reticulum membrane</location>
        <topology evidence="1">Multi-pass membrane protein</topology>
    </subcellularLocation>
</comment>
<feature type="transmembrane region" description="Helical" evidence="13">
    <location>
        <begin position="473"/>
        <end position="494"/>
    </location>
</feature>
<evidence type="ECO:0000256" key="4">
    <source>
        <dbReference type="ARBA" id="ARBA00022801"/>
    </source>
</evidence>
<evidence type="ECO:0000256" key="11">
    <source>
        <dbReference type="PROSITE-ProRule" id="PRU01052"/>
    </source>
</evidence>
<evidence type="ECO:0000256" key="2">
    <source>
        <dbReference type="ARBA" id="ARBA00022692"/>
    </source>
</evidence>
<keyword evidence="9 13" id="KW-0472">Membrane</keyword>
<dbReference type="Proteomes" id="UP000271974">
    <property type="component" value="Unassembled WGS sequence"/>
</dbReference>
<sequence length="581" mass="65611">MPCEPPKKLTSPSKQKEMADIERRKMQSNSNNIGFQSSPGLDKSLSATGAPLKGHPVQVVITTVDHQFELDEDALAQILLQPNVRDKKISIVSVAGSFRKGKSFLLDFFLRFLNADGLPDWLGDEEAPLEGFSWRGGSDRDTTGILIWSEPFFLKTRSGEEVVVLLMDTQGAFDSESTVKDCATIFALSTMLSSVQVFNLTQNIQEDDLQHLQLFTEYGRLALEDNDNVSKPFQALQFLIRDWSFPYEAPYGAAGGRKILEKRLMISDKQHPELQQIRKHISSCFDKISCFLLPHPGLRVATNPHFDGRLKDIEKDFLEQLQVLTPMLLAKENIVLKEINGQKVRCEEMMEYFKAYIKIYQGEELPEPKSMLQATAEANNLAAVASSKALYNKKMEEICGGDKPYLHPDALQVEHNRCVEVCVDLFHSTRKMGGPEFCQMYEDQLKEDLTEAFASFSRHNESKNLFSAARTPAVLFTVVVIFYVVSGAFGVIGLETLANLANLVMLIFLILLSTWLYLRYTGEHRNLTVAIDQLADLIWENMLNQAYTKITEQGVKHALQQGMSRGEPGQARRRPDTKKRQ</sequence>
<reference evidence="15 16" key="1">
    <citation type="submission" date="2019-01" db="EMBL/GenBank/DDBJ databases">
        <title>A draft genome assembly of the solar-powered sea slug Elysia chlorotica.</title>
        <authorList>
            <person name="Cai H."/>
            <person name="Li Q."/>
            <person name="Fang X."/>
            <person name="Li J."/>
            <person name="Curtis N.E."/>
            <person name="Altenburger A."/>
            <person name="Shibata T."/>
            <person name="Feng M."/>
            <person name="Maeda T."/>
            <person name="Schwartz J.A."/>
            <person name="Shigenobu S."/>
            <person name="Lundholm N."/>
            <person name="Nishiyama T."/>
            <person name="Yang H."/>
            <person name="Hasebe M."/>
            <person name="Li S."/>
            <person name="Pierce S.K."/>
            <person name="Wang J."/>
        </authorList>
    </citation>
    <scope>NUCLEOTIDE SEQUENCE [LARGE SCALE GENOMIC DNA]</scope>
    <source>
        <strain evidence="15">EC2010</strain>
        <tissue evidence="15">Whole organism of an adult</tissue>
    </source>
</reference>
<keyword evidence="8" id="KW-0342">GTP-binding</keyword>
<dbReference type="PANTHER" id="PTHR10751">
    <property type="entry name" value="GUANYLATE BINDING PROTEIN"/>
    <property type="match status" value="1"/>
</dbReference>
<dbReference type="AlphaFoldDB" id="A0A3S1BJ29"/>
<protein>
    <recommendedName>
        <fullName evidence="14">GB1/RHD3-type G domain-containing protein</fullName>
    </recommendedName>
</protein>
<feature type="compositionally biased region" description="Basic residues" evidence="12">
    <location>
        <begin position="571"/>
        <end position="581"/>
    </location>
</feature>
<keyword evidence="7 13" id="KW-1133">Transmembrane helix</keyword>
<proteinExistence type="inferred from homology"/>